<evidence type="ECO:0000313" key="1">
    <source>
        <dbReference type="EMBL" id="SVB96803.1"/>
    </source>
</evidence>
<proteinExistence type="predicted"/>
<protein>
    <submittedName>
        <fullName evidence="1">Uncharacterized protein</fullName>
    </submittedName>
</protein>
<organism evidence="1">
    <name type="scientific">marine metagenome</name>
    <dbReference type="NCBI Taxonomy" id="408172"/>
    <lineage>
        <taxon>unclassified sequences</taxon>
        <taxon>metagenomes</taxon>
        <taxon>ecological metagenomes</taxon>
    </lineage>
</organism>
<reference evidence="1" key="1">
    <citation type="submission" date="2018-05" db="EMBL/GenBank/DDBJ databases">
        <authorList>
            <person name="Lanie J.A."/>
            <person name="Ng W.-L."/>
            <person name="Kazmierczak K.M."/>
            <person name="Andrzejewski T.M."/>
            <person name="Davidsen T.M."/>
            <person name="Wayne K.J."/>
            <person name="Tettelin H."/>
            <person name="Glass J.I."/>
            <person name="Rusch D."/>
            <person name="Podicherti R."/>
            <person name="Tsui H.-C.T."/>
            <person name="Winkler M.E."/>
        </authorList>
    </citation>
    <scope>NUCLEOTIDE SEQUENCE</scope>
</reference>
<gene>
    <name evidence="1" type="ORF">METZ01_LOCUS249657</name>
</gene>
<name>A0A382ID11_9ZZZZ</name>
<dbReference type="EMBL" id="UINC01066272">
    <property type="protein sequence ID" value="SVB96803.1"/>
    <property type="molecule type" value="Genomic_DNA"/>
</dbReference>
<dbReference type="AlphaFoldDB" id="A0A382ID11"/>
<sequence length="58" mass="6342">MLTLRITEGSAKQLVNSLQLTVICMIGLLGEGNVSYVSPAHSEILILPMEYLLGRKLL</sequence>
<accession>A0A382ID11</accession>